<keyword evidence="6 14" id="KW-0808">Transferase</keyword>
<evidence type="ECO:0000256" key="3">
    <source>
        <dbReference type="ARBA" id="ARBA00012356"/>
    </source>
</evidence>
<dbReference type="PROSITE" id="PS00606">
    <property type="entry name" value="KS3_1"/>
    <property type="match status" value="1"/>
</dbReference>
<protein>
    <recommendedName>
        <fullName evidence="4 14">3-oxoacyl-[acyl-carrier-protein] synthase 2</fullName>
        <ecNumber evidence="3 14">2.3.1.179</ecNumber>
    </recommendedName>
</protein>
<evidence type="ECO:0000256" key="6">
    <source>
        <dbReference type="ARBA" id="ARBA00022679"/>
    </source>
</evidence>
<dbReference type="GO" id="GO:0006633">
    <property type="term" value="P:fatty acid biosynthetic process"/>
    <property type="evidence" value="ECO:0007669"/>
    <property type="project" value="UniProtKB-UniRule"/>
</dbReference>
<evidence type="ECO:0000256" key="4">
    <source>
        <dbReference type="ARBA" id="ARBA00014657"/>
    </source>
</evidence>
<evidence type="ECO:0000256" key="8">
    <source>
        <dbReference type="ARBA" id="ARBA00023098"/>
    </source>
</evidence>
<dbReference type="FunFam" id="3.40.47.10:FF:000009">
    <property type="entry name" value="3-oxoacyl-[acyl-carrier-protein] synthase 2"/>
    <property type="match status" value="1"/>
</dbReference>
<comment type="catalytic activity">
    <reaction evidence="12 14">
        <text>(9Z)-hexadecenoyl-[ACP] + malonyl-[ACP] + H(+) = 3-oxo-(11Z)-octadecenoyl-[ACP] + holo-[ACP] + CO2</text>
        <dbReference type="Rhea" id="RHEA:55040"/>
        <dbReference type="Rhea" id="RHEA-COMP:9623"/>
        <dbReference type="Rhea" id="RHEA-COMP:9685"/>
        <dbReference type="Rhea" id="RHEA-COMP:10800"/>
        <dbReference type="Rhea" id="RHEA-COMP:14074"/>
        <dbReference type="ChEBI" id="CHEBI:15378"/>
        <dbReference type="ChEBI" id="CHEBI:16526"/>
        <dbReference type="ChEBI" id="CHEBI:64479"/>
        <dbReference type="ChEBI" id="CHEBI:78449"/>
        <dbReference type="ChEBI" id="CHEBI:83989"/>
        <dbReference type="ChEBI" id="CHEBI:138538"/>
        <dbReference type="EC" id="2.3.1.179"/>
    </reaction>
</comment>
<dbReference type="Pfam" id="PF02801">
    <property type="entry name" value="Ketoacyl-synt_C"/>
    <property type="match status" value="1"/>
</dbReference>
<evidence type="ECO:0000256" key="15">
    <source>
        <dbReference type="PIRSR" id="PIRSR000447-1"/>
    </source>
</evidence>
<evidence type="ECO:0000256" key="16">
    <source>
        <dbReference type="RuleBase" id="RU003694"/>
    </source>
</evidence>
<dbReference type="EMBL" id="AP019376">
    <property type="protein sequence ID" value="BBH89845.1"/>
    <property type="molecule type" value="Genomic_DNA"/>
</dbReference>
<dbReference type="InterPro" id="IPR016039">
    <property type="entry name" value="Thiolase-like"/>
</dbReference>
<gene>
    <name evidence="18" type="ORF">KTC_45960</name>
</gene>
<keyword evidence="10 14" id="KW-0012">Acyltransferase</keyword>
<evidence type="ECO:0000313" key="18">
    <source>
        <dbReference type="EMBL" id="BBH89845.1"/>
    </source>
</evidence>
<evidence type="ECO:0000256" key="10">
    <source>
        <dbReference type="ARBA" id="ARBA00023315"/>
    </source>
</evidence>
<proteinExistence type="inferred from homology"/>
<dbReference type="PANTHER" id="PTHR11712:SF336">
    <property type="entry name" value="3-OXOACYL-[ACYL-CARRIER-PROTEIN] SYNTHASE, MITOCHONDRIAL"/>
    <property type="match status" value="1"/>
</dbReference>
<dbReference type="InterPro" id="IPR014030">
    <property type="entry name" value="Ketoacyl_synth_N"/>
</dbReference>
<dbReference type="PROSITE" id="PS52004">
    <property type="entry name" value="KS3_2"/>
    <property type="match status" value="1"/>
</dbReference>
<evidence type="ECO:0000256" key="12">
    <source>
        <dbReference type="ARBA" id="ARBA00047318"/>
    </source>
</evidence>
<accession>A0A455SUU8</accession>
<keyword evidence="9 14" id="KW-0275">Fatty acid biosynthesis</keyword>
<comment type="catalytic activity">
    <reaction evidence="13 14">
        <text>a fatty acyl-[ACP] + malonyl-[ACP] + H(+) = a 3-oxoacyl-[ACP] + holo-[ACP] + CO2</text>
        <dbReference type="Rhea" id="RHEA:22836"/>
        <dbReference type="Rhea" id="RHEA-COMP:9623"/>
        <dbReference type="Rhea" id="RHEA-COMP:9685"/>
        <dbReference type="Rhea" id="RHEA-COMP:9916"/>
        <dbReference type="Rhea" id="RHEA-COMP:14125"/>
        <dbReference type="ChEBI" id="CHEBI:15378"/>
        <dbReference type="ChEBI" id="CHEBI:16526"/>
        <dbReference type="ChEBI" id="CHEBI:64479"/>
        <dbReference type="ChEBI" id="CHEBI:78449"/>
        <dbReference type="ChEBI" id="CHEBI:78776"/>
        <dbReference type="ChEBI" id="CHEBI:138651"/>
    </reaction>
</comment>
<evidence type="ECO:0000256" key="13">
    <source>
        <dbReference type="ARBA" id="ARBA00047659"/>
    </source>
</evidence>
<evidence type="ECO:0000256" key="11">
    <source>
        <dbReference type="ARBA" id="ARBA00024006"/>
    </source>
</evidence>
<reference evidence="18" key="1">
    <citation type="submission" date="2018-12" db="EMBL/GenBank/DDBJ databases">
        <title>Novel natural products biosynthetic potential of the class Ktedonobacteria.</title>
        <authorList>
            <person name="Zheng Y."/>
            <person name="Saitou A."/>
            <person name="Wang C.M."/>
            <person name="Toyoda A."/>
            <person name="Minakuchi Y."/>
            <person name="Sekiguchi Y."/>
            <person name="Ueda K."/>
            <person name="Takano H."/>
            <person name="Sakai Y."/>
            <person name="Yokota A."/>
            <person name="Yabe S."/>
        </authorList>
    </citation>
    <scope>NUCLEOTIDE SEQUENCE</scope>
    <source>
        <strain evidence="18">COM3</strain>
    </source>
</reference>
<evidence type="ECO:0000256" key="2">
    <source>
        <dbReference type="ARBA" id="ARBA00008467"/>
    </source>
</evidence>
<comment type="similarity">
    <text evidence="2 14 16">Belongs to the thiolase-like superfamily. Beta-ketoacyl-ACP synthases family.</text>
</comment>
<dbReference type="InterPro" id="IPR000794">
    <property type="entry name" value="Beta-ketoacyl_synthase"/>
</dbReference>
<keyword evidence="8" id="KW-0443">Lipid metabolism</keyword>
<evidence type="ECO:0000256" key="9">
    <source>
        <dbReference type="ARBA" id="ARBA00023160"/>
    </source>
</evidence>
<dbReference type="InterPro" id="IPR014031">
    <property type="entry name" value="Ketoacyl_synth_C"/>
</dbReference>
<dbReference type="NCBIfam" id="NF005589">
    <property type="entry name" value="PRK07314.1"/>
    <property type="match status" value="1"/>
</dbReference>
<evidence type="ECO:0000256" key="14">
    <source>
        <dbReference type="PIRNR" id="PIRNR000447"/>
    </source>
</evidence>
<dbReference type="PIRSF" id="PIRSF000447">
    <property type="entry name" value="KAS_II"/>
    <property type="match status" value="1"/>
</dbReference>
<sequence length="412" mass="44034">MSRVVVTGMGLITSLGNDLNTSWDALCQGKSGVNIITSYDTSKHRVHFGAQIKDFDPLLYMDRKEARRNDPYEQLSIAVTKQALAQAGLEITGDIADDVGVYIGSGIGGLTSLHDQFRVLHEKGPDRISPFFINMMIIDGASGIVSILTGARGPNWAAVSACATSGNTIGEAWETIRRGDAKVMIAGGAEKAITPIAMAAFDNMHALSRRNDDPQGASRPFDATRDGFVMGEGAAVLILEDLEFAKARGATILAELVGYASTADAHHITDPAPGGEGMVRAMRRALQKANLRPEQVDYINAHGTSTPPNDRNETAAIKTCFGEHAYKLAVSSTKSMTGHTLGAAGAVESVISIQSILNNTIPPTINLHNPDPDCDLDYVPNEARYTPVNVAMSNSMGFGGHNTCLIFKRYEE</sequence>
<comment type="function">
    <text evidence="11 14">Involved in the type II fatty acid elongation cycle. Catalyzes the elongation of a wide range of acyl-ACP by the addition of two carbons from malonyl-ACP to an acyl acceptor. Can efficiently catalyze the conversion of palmitoleoyl-ACP (cis-hexadec-9-enoyl-ACP) to cis-vaccenoyl-ACP (cis-octadec-11-enoyl-ACP), an essential step in the thermal regulation of fatty acid composition.</text>
</comment>
<dbReference type="AlphaFoldDB" id="A0A455SUU8"/>
<evidence type="ECO:0000259" key="17">
    <source>
        <dbReference type="PROSITE" id="PS52004"/>
    </source>
</evidence>
<evidence type="ECO:0000256" key="1">
    <source>
        <dbReference type="ARBA" id="ARBA00005194"/>
    </source>
</evidence>
<feature type="domain" description="Ketosynthase family 3 (KS3)" evidence="17">
    <location>
        <begin position="1"/>
        <end position="409"/>
    </location>
</feature>
<dbReference type="InterPro" id="IPR017568">
    <property type="entry name" value="3-oxoacyl-ACP_synth-2"/>
</dbReference>
<dbReference type="SUPFAM" id="SSF53901">
    <property type="entry name" value="Thiolase-like"/>
    <property type="match status" value="2"/>
</dbReference>
<dbReference type="CDD" id="cd00834">
    <property type="entry name" value="KAS_I_II"/>
    <property type="match status" value="1"/>
</dbReference>
<dbReference type="SMART" id="SM00825">
    <property type="entry name" value="PKS_KS"/>
    <property type="match status" value="1"/>
</dbReference>
<dbReference type="InterPro" id="IPR018201">
    <property type="entry name" value="Ketoacyl_synth_AS"/>
</dbReference>
<dbReference type="InterPro" id="IPR020841">
    <property type="entry name" value="PKS_Beta-ketoAc_synthase_dom"/>
</dbReference>
<keyword evidence="7" id="KW-0276">Fatty acid metabolism</keyword>
<evidence type="ECO:0000256" key="5">
    <source>
        <dbReference type="ARBA" id="ARBA00022516"/>
    </source>
</evidence>
<dbReference type="NCBIfam" id="TIGR03150">
    <property type="entry name" value="fabF"/>
    <property type="match status" value="1"/>
</dbReference>
<feature type="active site" description="For beta-ketoacyl synthase activity" evidence="15">
    <location>
        <position position="162"/>
    </location>
</feature>
<dbReference type="PANTHER" id="PTHR11712">
    <property type="entry name" value="POLYKETIDE SYNTHASE-RELATED"/>
    <property type="match status" value="1"/>
</dbReference>
<dbReference type="UniPathway" id="UPA00094"/>
<dbReference type="GO" id="GO:0005829">
    <property type="term" value="C:cytosol"/>
    <property type="evidence" value="ECO:0007669"/>
    <property type="project" value="TreeGrafter"/>
</dbReference>
<keyword evidence="5 14" id="KW-0444">Lipid biosynthesis</keyword>
<dbReference type="EC" id="2.3.1.179" evidence="3 14"/>
<dbReference type="Pfam" id="PF00109">
    <property type="entry name" value="ketoacyl-synt"/>
    <property type="match status" value="1"/>
</dbReference>
<name>A0A455SUU8_9CHLR</name>
<organism evidence="18">
    <name type="scientific">Thermosporothrix sp. COM3</name>
    <dbReference type="NCBI Taxonomy" id="2490863"/>
    <lineage>
        <taxon>Bacteria</taxon>
        <taxon>Bacillati</taxon>
        <taxon>Chloroflexota</taxon>
        <taxon>Ktedonobacteria</taxon>
        <taxon>Ktedonobacterales</taxon>
        <taxon>Thermosporotrichaceae</taxon>
        <taxon>Thermosporothrix</taxon>
    </lineage>
</organism>
<dbReference type="Gene3D" id="3.40.47.10">
    <property type="match status" value="1"/>
</dbReference>
<evidence type="ECO:0000256" key="7">
    <source>
        <dbReference type="ARBA" id="ARBA00022832"/>
    </source>
</evidence>
<comment type="pathway">
    <text evidence="1 14">Lipid metabolism; fatty acid biosynthesis.</text>
</comment>
<dbReference type="GO" id="GO:0004315">
    <property type="term" value="F:3-oxoacyl-[acyl-carrier-protein] synthase activity"/>
    <property type="evidence" value="ECO:0007669"/>
    <property type="project" value="UniProtKB-UniRule"/>
</dbReference>